<sequence>MRRWFDDAILAEGRLPLLCFLLGFIVGFLLIRLSVRMIRKQVRWWPGNLRAGNVHIHHMVFGVVLVLASGLGLVATYNSGVGTISALASTFGVGAALVLDEFALIYYLRDVYWEEQGRTSVDAVFVAVAVTGLLLLGFHPLWLLDVNDIRHDSSVAGRSFLGIFALVNLVLAAIVIAKGKIWTGLFGMFFLPLLVVGALRLSRPGAPWARWRYGERRRLMYRAVVRERRYRRPVIRAKIFVQDLVAGKPDVEHVRSAAEEELARTVVPAPPAHLRTRAMRASMHEGPHHPGPADAPPPADTPRPADADDDLTAFHPQHSGH</sequence>
<feature type="compositionally biased region" description="Pro residues" evidence="1">
    <location>
        <begin position="289"/>
        <end position="301"/>
    </location>
</feature>
<dbReference type="OrthoDB" id="8535577at2"/>
<proteinExistence type="predicted"/>
<feature type="transmembrane region" description="Helical" evidence="2">
    <location>
        <begin position="184"/>
        <end position="202"/>
    </location>
</feature>
<feature type="transmembrane region" description="Helical" evidence="2">
    <location>
        <begin position="155"/>
        <end position="177"/>
    </location>
</feature>
<dbReference type="AlphaFoldDB" id="A0A378WZX3"/>
<evidence type="ECO:0008006" key="5">
    <source>
        <dbReference type="Google" id="ProtNLM"/>
    </source>
</evidence>
<feature type="region of interest" description="Disordered" evidence="1">
    <location>
        <begin position="281"/>
        <end position="321"/>
    </location>
</feature>
<feature type="transmembrane region" description="Helical" evidence="2">
    <location>
        <begin position="120"/>
        <end position="143"/>
    </location>
</feature>
<dbReference type="EMBL" id="UGRU01000001">
    <property type="protein sequence ID" value="SUA46739.1"/>
    <property type="molecule type" value="Genomic_DNA"/>
</dbReference>
<feature type="transmembrane region" description="Helical" evidence="2">
    <location>
        <begin position="15"/>
        <end position="35"/>
    </location>
</feature>
<gene>
    <name evidence="3" type="ORF">NCTC13184_05269</name>
</gene>
<evidence type="ECO:0000256" key="1">
    <source>
        <dbReference type="SAM" id="MobiDB-lite"/>
    </source>
</evidence>
<evidence type="ECO:0000313" key="4">
    <source>
        <dbReference type="Proteomes" id="UP000255082"/>
    </source>
</evidence>
<feature type="transmembrane region" description="Helical" evidence="2">
    <location>
        <begin position="56"/>
        <end position="77"/>
    </location>
</feature>
<accession>A0A378WZX3</accession>
<dbReference type="RefSeq" id="WP_084491248.1">
    <property type="nucleotide sequence ID" value="NZ_JAJFOE010000001.1"/>
</dbReference>
<feature type="transmembrane region" description="Helical" evidence="2">
    <location>
        <begin position="83"/>
        <end position="108"/>
    </location>
</feature>
<protein>
    <recommendedName>
        <fullName evidence="5">Integral membrane protein</fullName>
    </recommendedName>
</protein>
<keyword evidence="2" id="KW-1133">Transmembrane helix</keyword>
<keyword evidence="2" id="KW-0472">Membrane</keyword>
<organism evidence="3 4">
    <name type="scientific">Nocardia africana</name>
    <dbReference type="NCBI Taxonomy" id="134964"/>
    <lineage>
        <taxon>Bacteria</taxon>
        <taxon>Bacillati</taxon>
        <taxon>Actinomycetota</taxon>
        <taxon>Actinomycetes</taxon>
        <taxon>Mycobacteriales</taxon>
        <taxon>Nocardiaceae</taxon>
        <taxon>Nocardia</taxon>
    </lineage>
</organism>
<evidence type="ECO:0000313" key="3">
    <source>
        <dbReference type="EMBL" id="SUA46739.1"/>
    </source>
</evidence>
<dbReference type="Proteomes" id="UP000255082">
    <property type="component" value="Unassembled WGS sequence"/>
</dbReference>
<evidence type="ECO:0000256" key="2">
    <source>
        <dbReference type="SAM" id="Phobius"/>
    </source>
</evidence>
<keyword evidence="2" id="KW-0812">Transmembrane</keyword>
<name>A0A378WZX3_9NOCA</name>
<reference evidence="3 4" key="1">
    <citation type="submission" date="2018-06" db="EMBL/GenBank/DDBJ databases">
        <authorList>
            <consortium name="Pathogen Informatics"/>
            <person name="Doyle S."/>
        </authorList>
    </citation>
    <scope>NUCLEOTIDE SEQUENCE [LARGE SCALE GENOMIC DNA]</scope>
    <source>
        <strain evidence="3 4">NCTC13184</strain>
    </source>
</reference>